<evidence type="ECO:0000313" key="1">
    <source>
        <dbReference type="Proteomes" id="UP000095286"/>
    </source>
</evidence>
<protein>
    <submittedName>
        <fullName evidence="2">Tat-linked quality control protein TatD</fullName>
    </submittedName>
</protein>
<organism evidence="1 2">
    <name type="scientific">Rhabditophanes sp. KR3021</name>
    <dbReference type="NCBI Taxonomy" id="114890"/>
    <lineage>
        <taxon>Eukaryota</taxon>
        <taxon>Metazoa</taxon>
        <taxon>Ecdysozoa</taxon>
        <taxon>Nematoda</taxon>
        <taxon>Chromadorea</taxon>
        <taxon>Rhabditida</taxon>
        <taxon>Tylenchina</taxon>
        <taxon>Panagrolaimomorpha</taxon>
        <taxon>Strongyloidoidea</taxon>
        <taxon>Alloionematidae</taxon>
        <taxon>Rhabditophanes</taxon>
    </lineage>
</organism>
<dbReference type="WBParaSite" id="RSKR_0000150200.1">
    <property type="protein sequence ID" value="RSKR_0000150200.1"/>
    <property type="gene ID" value="RSKR_0000150200"/>
</dbReference>
<dbReference type="Proteomes" id="UP000095286">
    <property type="component" value="Unplaced"/>
</dbReference>
<accession>A0AC35TK73</accession>
<evidence type="ECO:0000313" key="2">
    <source>
        <dbReference type="WBParaSite" id="RSKR_0000150200.1"/>
    </source>
</evidence>
<name>A0AC35TK73_9BILA</name>
<proteinExistence type="predicted"/>
<sequence>MSTSNKLPKAAKTLPSLDGIQLKYNLVDIGCNLGHPSYSKDLEDVLTRAKQAGVNKIMITGPNVSGSLKVCELAKKKPGLFYFTAGIHPHEAKEFDRNSISQIREMLKEPHCVASGECGLDYNRMFSTKEEQLICFEEQIKLACEIQKPLFLHEREAHHDMVMILEKYRDNLPPAVIHCFTGFAAEAAKYVEMGLYIGLTGFLAKDKSDNGVQHALKNKIIPLERLMIETDAPYMFCNIGNKKLKQIKENISEHARDLHKYSSFDRNEPCALAVIAEVIAQFYGESVEHVSEQTTANAKTVFGLE</sequence>
<reference evidence="2" key="1">
    <citation type="submission" date="2016-11" db="UniProtKB">
        <authorList>
            <consortium name="WormBaseParasite"/>
        </authorList>
    </citation>
    <scope>IDENTIFICATION</scope>
    <source>
        <strain evidence="2">KR3021</strain>
    </source>
</reference>